<dbReference type="CDD" id="cd00077">
    <property type="entry name" value="HDc"/>
    <property type="match status" value="1"/>
</dbReference>
<dbReference type="SUPFAM" id="SSF109604">
    <property type="entry name" value="HD-domain/PDEase-like"/>
    <property type="match status" value="1"/>
</dbReference>
<dbReference type="InterPro" id="IPR003607">
    <property type="entry name" value="HD/PDEase_dom"/>
</dbReference>
<dbReference type="EMBL" id="MJIH01000001">
    <property type="protein sequence ID" value="OLR65060.1"/>
    <property type="molecule type" value="Genomic_DNA"/>
</dbReference>
<comment type="caution">
    <text evidence="1">The sequence shown here is derived from an EMBL/GenBank/DDBJ whole genome shotgun (WGS) entry which is preliminary data.</text>
</comment>
<protein>
    <submittedName>
        <fullName evidence="1">Uncharacterized protein</fullName>
    </submittedName>
</protein>
<dbReference type="STRING" id="1465756.BIV18_05795"/>
<dbReference type="Proteomes" id="UP000187166">
    <property type="component" value="Unassembled WGS sequence"/>
</dbReference>
<sequence length="164" mass="19721">MEDIYLKETNIIVKSKIYNNYLRELEELESDRFFCRHDYEHFISVARICYILKLEENVDVCKDMIYATALLHDLGRVIEIKEGVNHALASVTIAREILKLTDFSEEDKKRILNCISYHRKKEKAEDEFFNIFYRADKLSRACFRCPAYKECNWSFQKKNHEIIY</sequence>
<accession>A0A848RKW7</accession>
<accession>A0A1U7M064</accession>
<organism evidence="1 2">
    <name type="scientific">Peptoniphilus porci</name>
    <dbReference type="NCBI Taxonomy" id="2652280"/>
    <lineage>
        <taxon>Bacteria</taxon>
        <taxon>Bacillati</taxon>
        <taxon>Bacillota</taxon>
        <taxon>Tissierellia</taxon>
        <taxon>Tissierellales</taxon>
        <taxon>Peptoniphilaceae</taxon>
        <taxon>Peptoniphilus</taxon>
    </lineage>
</organism>
<dbReference type="AlphaFoldDB" id="A0A1U7M064"/>
<dbReference type="InterPro" id="IPR006674">
    <property type="entry name" value="HD_domain"/>
</dbReference>
<dbReference type="Gene3D" id="1.10.3210.10">
    <property type="entry name" value="Hypothetical protein af1432"/>
    <property type="match status" value="1"/>
</dbReference>
<keyword evidence="2" id="KW-1185">Reference proteome</keyword>
<name>A0A1U7M064_9FIRM</name>
<evidence type="ECO:0000313" key="2">
    <source>
        <dbReference type="Proteomes" id="UP000187166"/>
    </source>
</evidence>
<dbReference type="Pfam" id="PF01966">
    <property type="entry name" value="HD"/>
    <property type="match status" value="1"/>
</dbReference>
<gene>
    <name evidence="1" type="ORF">BIV18_05795</name>
</gene>
<dbReference type="RefSeq" id="WP_075659701.1">
    <property type="nucleotide sequence ID" value="NZ_JABDSR010000027.1"/>
</dbReference>
<reference evidence="1 2" key="1">
    <citation type="journal article" date="2016" name="Appl. Environ. Microbiol.">
        <title>Function and Phylogeny of Bacterial Butyryl Coenzyme A:Acetate Transferases and Their Diversity in the Proximal Colon of Swine.</title>
        <authorList>
            <person name="Trachsel J."/>
            <person name="Bayles D.O."/>
            <person name="Looft T."/>
            <person name="Levine U.Y."/>
            <person name="Allen H.K."/>
        </authorList>
    </citation>
    <scope>NUCLEOTIDE SEQUENCE [LARGE SCALE GENOMIC DNA]</scope>
    <source>
        <strain evidence="1 2">35-6-1</strain>
    </source>
</reference>
<evidence type="ECO:0000313" key="1">
    <source>
        <dbReference type="EMBL" id="OLR65060.1"/>
    </source>
</evidence>
<dbReference type="SMART" id="SM00471">
    <property type="entry name" value="HDc"/>
    <property type="match status" value="1"/>
</dbReference>
<proteinExistence type="predicted"/>